<evidence type="ECO:0000313" key="3">
    <source>
        <dbReference type="Proteomes" id="UP001152759"/>
    </source>
</evidence>
<accession>A0A9P0C9C9</accession>
<name>A0A9P0C9C9_BEMTA</name>
<keyword evidence="3" id="KW-1185">Reference proteome</keyword>
<feature type="region of interest" description="Disordered" evidence="1">
    <location>
        <begin position="41"/>
        <end position="63"/>
    </location>
</feature>
<dbReference type="AlphaFoldDB" id="A0A9P0C9C9"/>
<reference evidence="2" key="1">
    <citation type="submission" date="2021-12" db="EMBL/GenBank/DDBJ databases">
        <authorList>
            <person name="King R."/>
        </authorList>
    </citation>
    <scope>NUCLEOTIDE SEQUENCE</scope>
</reference>
<dbReference type="Proteomes" id="UP001152759">
    <property type="component" value="Chromosome 3"/>
</dbReference>
<gene>
    <name evidence="2" type="ORF">BEMITA_LOCUS5221</name>
</gene>
<organism evidence="2 3">
    <name type="scientific">Bemisia tabaci</name>
    <name type="common">Sweetpotato whitefly</name>
    <name type="synonym">Aleurodes tabaci</name>
    <dbReference type="NCBI Taxonomy" id="7038"/>
    <lineage>
        <taxon>Eukaryota</taxon>
        <taxon>Metazoa</taxon>
        <taxon>Ecdysozoa</taxon>
        <taxon>Arthropoda</taxon>
        <taxon>Hexapoda</taxon>
        <taxon>Insecta</taxon>
        <taxon>Pterygota</taxon>
        <taxon>Neoptera</taxon>
        <taxon>Paraneoptera</taxon>
        <taxon>Hemiptera</taxon>
        <taxon>Sternorrhyncha</taxon>
        <taxon>Aleyrodoidea</taxon>
        <taxon>Aleyrodidae</taxon>
        <taxon>Aleyrodinae</taxon>
        <taxon>Bemisia</taxon>
    </lineage>
</organism>
<sequence length="275" mass="32321">MPRKNDSVTEQCPSQKNVTCSKKLSPIKPFSKVKTLKNFSMFRQKKKRRSKKKWNKRSSKNFSVPQKMGFPPVSCSIGSNSWFWSNYELAQRWQRAHMMSVEKANFAVSIFQQSLTQPFQQPFLKSNMHKKHTKHFSSQNTLDCGMDINFMSSLSSLVNNSDASMEDEIETCRTEDEYRFEFNVDENMRTFLEQSMRHKQEMQRLKDAELEESVDAEMFKAPKESAMEERKRTMSILYGDAAPKILSMEMALQMTFDRHFDQKQPAFWPNLPLLL</sequence>
<evidence type="ECO:0008006" key="4">
    <source>
        <dbReference type="Google" id="ProtNLM"/>
    </source>
</evidence>
<protein>
    <recommendedName>
        <fullName evidence="4">Gem-associated protein 8</fullName>
    </recommendedName>
</protein>
<dbReference type="PANTHER" id="PTHR16238:SF7">
    <property type="entry name" value="GEM-ASSOCIATED PROTEIN 8"/>
    <property type="match status" value="1"/>
</dbReference>
<dbReference type="GO" id="GO:0032797">
    <property type="term" value="C:SMN complex"/>
    <property type="evidence" value="ECO:0007669"/>
    <property type="project" value="InterPro"/>
</dbReference>
<dbReference type="InterPro" id="IPR034754">
    <property type="entry name" value="GEMIN8"/>
</dbReference>
<proteinExistence type="predicted"/>
<dbReference type="Pfam" id="PF15348">
    <property type="entry name" value="GEMIN8"/>
    <property type="match status" value="1"/>
</dbReference>
<feature type="compositionally biased region" description="Basic residues" evidence="1">
    <location>
        <begin position="43"/>
        <end position="59"/>
    </location>
</feature>
<dbReference type="PANTHER" id="PTHR16238">
    <property type="entry name" value="GEM-ASSOCIATED PROTEIN 8"/>
    <property type="match status" value="1"/>
</dbReference>
<evidence type="ECO:0000313" key="2">
    <source>
        <dbReference type="EMBL" id="CAH0768030.1"/>
    </source>
</evidence>
<dbReference type="GO" id="GO:0000387">
    <property type="term" value="P:spliceosomal snRNP assembly"/>
    <property type="evidence" value="ECO:0007669"/>
    <property type="project" value="InterPro"/>
</dbReference>
<evidence type="ECO:0000256" key="1">
    <source>
        <dbReference type="SAM" id="MobiDB-lite"/>
    </source>
</evidence>
<dbReference type="EMBL" id="OU963864">
    <property type="protein sequence ID" value="CAH0768030.1"/>
    <property type="molecule type" value="Genomic_DNA"/>
</dbReference>